<keyword evidence="2" id="KW-0012">Acyltransferase</keyword>
<evidence type="ECO:0000313" key="2">
    <source>
        <dbReference type="EMBL" id="UOF00381.1"/>
    </source>
</evidence>
<gene>
    <name evidence="2" type="ORF">MNR06_11800</name>
</gene>
<dbReference type="EMBL" id="CP093442">
    <property type="protein sequence ID" value="UOF00381.1"/>
    <property type="molecule type" value="Genomic_DNA"/>
</dbReference>
<evidence type="ECO:0000313" key="3">
    <source>
        <dbReference type="Proteomes" id="UP000830116"/>
    </source>
</evidence>
<dbReference type="CDD" id="cd07983">
    <property type="entry name" value="LPLAT_DUF374-like"/>
    <property type="match status" value="1"/>
</dbReference>
<keyword evidence="3" id="KW-1185">Reference proteome</keyword>
<dbReference type="InterPro" id="IPR007172">
    <property type="entry name" value="DUF374"/>
</dbReference>
<reference evidence="2" key="1">
    <citation type="submission" date="2022-03" db="EMBL/GenBank/DDBJ databases">
        <title>Genome Identification and Characterization of new species Bdellovibrio reynosense LBG001 sp. nov. from a Mexico soil sample.</title>
        <authorList>
            <person name="Camilli A."/>
            <person name="Ajao Y."/>
            <person name="Guo X."/>
        </authorList>
    </citation>
    <scope>NUCLEOTIDE SEQUENCE</scope>
    <source>
        <strain evidence="2">LBG001</strain>
    </source>
</reference>
<name>A0ABY4C5Y8_9BACT</name>
<protein>
    <submittedName>
        <fullName evidence="2">Lysophospholipid acyltransferase family protein</fullName>
    </submittedName>
</protein>
<accession>A0ABY4C5Y8</accession>
<dbReference type="GO" id="GO:0016746">
    <property type="term" value="F:acyltransferase activity"/>
    <property type="evidence" value="ECO:0007669"/>
    <property type="project" value="UniProtKB-KW"/>
</dbReference>
<evidence type="ECO:0000259" key="1">
    <source>
        <dbReference type="Pfam" id="PF04028"/>
    </source>
</evidence>
<feature type="domain" description="DUF374" evidence="1">
    <location>
        <begin position="24"/>
        <end position="88"/>
    </location>
</feature>
<organism evidence="2 3">
    <name type="scientific">Bdellovibrio reynosensis</name>
    <dbReference type="NCBI Taxonomy" id="2835041"/>
    <lineage>
        <taxon>Bacteria</taxon>
        <taxon>Pseudomonadati</taxon>
        <taxon>Bdellovibrionota</taxon>
        <taxon>Bdellovibrionia</taxon>
        <taxon>Bdellovibrionales</taxon>
        <taxon>Pseudobdellovibrionaceae</taxon>
        <taxon>Bdellovibrio</taxon>
    </lineage>
</organism>
<sequence length="182" mass="20285">MKNRESVIFAHWHGDELALLHTVRRYRVATIASQSKDGELMNTVLKWMGARTSRGSSTRGGVQALKGLLRLLKDGGNCSFAVDGPKGPLHKVKPGVFELSRMVNAPIYAAGIAVDRAIHFPKSWNKTFLPKPFAKVIIYWHNPMNPVPRDGDARNPDLALELESLLHHSRQQALNFIADNKT</sequence>
<dbReference type="RefSeq" id="WP_243536272.1">
    <property type="nucleotide sequence ID" value="NZ_CP093442.1"/>
</dbReference>
<dbReference type="Pfam" id="PF04028">
    <property type="entry name" value="DUF374"/>
    <property type="match status" value="1"/>
</dbReference>
<keyword evidence="2" id="KW-0808">Transferase</keyword>
<proteinExistence type="predicted"/>
<dbReference type="Proteomes" id="UP000830116">
    <property type="component" value="Chromosome"/>
</dbReference>